<comment type="caution">
    <text evidence="5">The sequence shown here is derived from an EMBL/GenBank/DDBJ whole genome shotgun (WGS) entry which is preliminary data.</text>
</comment>
<dbReference type="InterPro" id="IPR043594">
    <property type="entry name" value="HMGL"/>
</dbReference>
<proteinExistence type="inferred from homology"/>
<dbReference type="CDD" id="cd07938">
    <property type="entry name" value="DRE_TIM_HMGL"/>
    <property type="match status" value="1"/>
</dbReference>
<keyword evidence="6" id="KW-1185">Reference proteome</keyword>
<sequence>MTDFVEIFEVGPRDGLQNEARPIPTADKIALIDTLSRAGFRRIEAASFVSPKWVPQMADGAEVLAGVTRQPGVRYAALTPNLKGYERAKAAGADEIAIFGAASEGFSRANINASIEESLARFAPVAEAARADGIPMRGYISCVTDCPYDGPTPPGKVAEVAEKLRGLGCYEISLGDTIGQGTPESITAMLRAVLEAVPADRLAGHYHDTAGRALANIEASLGLGLRVFDAAVGGLGGCPYAKGATGNVATEAVADRLAALGYATGLDRAVIEEAADMARGMRGGQQAKA</sequence>
<dbReference type="SUPFAM" id="SSF51569">
    <property type="entry name" value="Aldolase"/>
    <property type="match status" value="1"/>
</dbReference>
<evidence type="ECO:0000256" key="2">
    <source>
        <dbReference type="ARBA" id="ARBA00022723"/>
    </source>
</evidence>
<gene>
    <name evidence="5" type="ORF">Ga0609869_002850</name>
</gene>
<dbReference type="Pfam" id="PF00682">
    <property type="entry name" value="HMGL-like"/>
    <property type="match status" value="1"/>
</dbReference>
<dbReference type="PANTHER" id="PTHR42738:SF7">
    <property type="entry name" value="HYDROXYMETHYLGLUTARYL-COA LYASE"/>
    <property type="match status" value="1"/>
</dbReference>
<evidence type="ECO:0000256" key="1">
    <source>
        <dbReference type="ARBA" id="ARBA00009405"/>
    </source>
</evidence>
<dbReference type="PANTHER" id="PTHR42738">
    <property type="entry name" value="HYDROXYMETHYLGLUTARYL-COA LYASE"/>
    <property type="match status" value="1"/>
</dbReference>
<dbReference type="GO" id="GO:0016829">
    <property type="term" value="F:lyase activity"/>
    <property type="evidence" value="ECO:0007669"/>
    <property type="project" value="UniProtKB-KW"/>
</dbReference>
<dbReference type="InterPro" id="IPR000891">
    <property type="entry name" value="PYR_CT"/>
</dbReference>
<reference evidence="5 6" key="1">
    <citation type="submission" date="2024-06" db="EMBL/GenBank/DDBJ databases">
        <title>Genome of Rhodovulum iodosum, a marine photoferrotroph.</title>
        <authorList>
            <person name="Bianchini G."/>
            <person name="Nikeleit V."/>
            <person name="Kappler A."/>
            <person name="Bryce C."/>
            <person name="Sanchez-Baracaldo P."/>
        </authorList>
    </citation>
    <scope>NUCLEOTIDE SEQUENCE [LARGE SCALE GENOMIC DNA]</scope>
    <source>
        <strain evidence="5 6">UT/N1</strain>
    </source>
</reference>
<feature type="domain" description="Pyruvate carboxyltransferase" evidence="4">
    <location>
        <begin position="5"/>
        <end position="272"/>
    </location>
</feature>
<keyword evidence="3 5" id="KW-0456">Lyase</keyword>
<organism evidence="5 6">
    <name type="scientific">Rhodovulum iodosum</name>
    <dbReference type="NCBI Taxonomy" id="68291"/>
    <lineage>
        <taxon>Bacteria</taxon>
        <taxon>Pseudomonadati</taxon>
        <taxon>Pseudomonadota</taxon>
        <taxon>Alphaproteobacteria</taxon>
        <taxon>Rhodobacterales</taxon>
        <taxon>Paracoccaceae</taxon>
        <taxon>Rhodovulum</taxon>
    </lineage>
</organism>
<dbReference type="Proteomes" id="UP001560019">
    <property type="component" value="Unassembled WGS sequence"/>
</dbReference>
<keyword evidence="2" id="KW-0479">Metal-binding</keyword>
<evidence type="ECO:0000313" key="6">
    <source>
        <dbReference type="Proteomes" id="UP001560019"/>
    </source>
</evidence>
<accession>A0ABV3XVW7</accession>
<dbReference type="EMBL" id="JBEHHI010000003">
    <property type="protein sequence ID" value="MEX5729497.1"/>
    <property type="molecule type" value="Genomic_DNA"/>
</dbReference>
<evidence type="ECO:0000259" key="4">
    <source>
        <dbReference type="PROSITE" id="PS50991"/>
    </source>
</evidence>
<name>A0ABV3XVW7_9RHOB</name>
<comment type="similarity">
    <text evidence="1">Belongs to the HMG-CoA lyase family.</text>
</comment>
<dbReference type="NCBIfam" id="NF004283">
    <property type="entry name" value="PRK05692.1"/>
    <property type="match status" value="1"/>
</dbReference>
<dbReference type="Gene3D" id="3.20.20.70">
    <property type="entry name" value="Aldolase class I"/>
    <property type="match status" value="1"/>
</dbReference>
<protein>
    <submittedName>
        <fullName evidence="5">Hydroxymethylglutaryl-CoA lyase</fullName>
    </submittedName>
</protein>
<evidence type="ECO:0000313" key="5">
    <source>
        <dbReference type="EMBL" id="MEX5729497.1"/>
    </source>
</evidence>
<dbReference type="PROSITE" id="PS50991">
    <property type="entry name" value="PYR_CT"/>
    <property type="match status" value="1"/>
</dbReference>
<evidence type="ECO:0000256" key="3">
    <source>
        <dbReference type="ARBA" id="ARBA00023239"/>
    </source>
</evidence>
<dbReference type="InterPro" id="IPR013785">
    <property type="entry name" value="Aldolase_TIM"/>
</dbReference>
<dbReference type="RefSeq" id="WP_125403863.1">
    <property type="nucleotide sequence ID" value="NZ_JBEHHI010000003.1"/>
</dbReference>